<protein>
    <submittedName>
        <fullName evidence="2">Pyridoxamine 5'-phosphate oxidase family protein</fullName>
    </submittedName>
</protein>
<dbReference type="InterPro" id="IPR011576">
    <property type="entry name" value="Pyridox_Oxase_N"/>
</dbReference>
<dbReference type="SUPFAM" id="SSF50475">
    <property type="entry name" value="FMN-binding split barrel"/>
    <property type="match status" value="1"/>
</dbReference>
<evidence type="ECO:0000313" key="2">
    <source>
        <dbReference type="EMBL" id="MFB9326668.1"/>
    </source>
</evidence>
<accession>A0ABV5KQL5</accession>
<sequence length="302" mass="33024">MANPYHDGELAVQRMAGAEVVAQQNGRSIRDSIVPGAAAFLSRQTMLIAAVAGIDGRVWVSCLTGRPGFIAVQDDKRLTVKWDPEQDPLLAAGLAANPEIGLLAIDLSKRLRLRLNGIGTLAPDGTLAVAAELVYGNCPKYIQQRSAPSFPEADSLPVRRTRASQLSDSQRQWIAEADTFFIGSRSAAGKTDASHRGGPPGFIRVEDERTIVFPDYFGNAMFNTLGNIHSHPRAGLLFIDFDNGHVLQLTGRSRIIWDEEQTASFPGAERLVRFELDEAHHIERGLGIRREFVSYSPVNPTL</sequence>
<keyword evidence="3" id="KW-1185">Reference proteome</keyword>
<name>A0ABV5KQL5_9BACL</name>
<evidence type="ECO:0000313" key="3">
    <source>
        <dbReference type="Proteomes" id="UP001589747"/>
    </source>
</evidence>
<organism evidence="2 3">
    <name type="scientific">Paenibacillus aurantiacus</name>
    <dbReference type="NCBI Taxonomy" id="1936118"/>
    <lineage>
        <taxon>Bacteria</taxon>
        <taxon>Bacillati</taxon>
        <taxon>Bacillota</taxon>
        <taxon>Bacilli</taxon>
        <taxon>Bacillales</taxon>
        <taxon>Paenibacillaceae</taxon>
        <taxon>Paenibacillus</taxon>
    </lineage>
</organism>
<dbReference type="PANTHER" id="PTHR42815:SF2">
    <property type="entry name" value="FAD-BINDING, PUTATIVE (AFU_ORTHOLOGUE AFUA_6G07600)-RELATED"/>
    <property type="match status" value="1"/>
</dbReference>
<dbReference type="Proteomes" id="UP001589747">
    <property type="component" value="Unassembled WGS sequence"/>
</dbReference>
<dbReference type="Gene3D" id="2.30.110.10">
    <property type="entry name" value="Electron Transport, Fmn-binding Protein, Chain A"/>
    <property type="match status" value="2"/>
</dbReference>
<gene>
    <name evidence="2" type="ORF">ACFFSY_12155</name>
</gene>
<feature type="domain" description="Pyridoxamine 5'-phosphate oxidase N-terminal" evidence="1">
    <location>
        <begin position="168"/>
        <end position="271"/>
    </location>
</feature>
<proteinExistence type="predicted"/>
<reference evidence="2 3" key="1">
    <citation type="submission" date="2024-09" db="EMBL/GenBank/DDBJ databases">
        <authorList>
            <person name="Sun Q."/>
            <person name="Mori K."/>
        </authorList>
    </citation>
    <scope>NUCLEOTIDE SEQUENCE [LARGE SCALE GENOMIC DNA]</scope>
    <source>
        <strain evidence="2 3">TISTR 2452</strain>
    </source>
</reference>
<dbReference type="Pfam" id="PF01243">
    <property type="entry name" value="PNPOx_N"/>
    <property type="match status" value="1"/>
</dbReference>
<dbReference type="PANTHER" id="PTHR42815">
    <property type="entry name" value="FAD-BINDING, PUTATIVE (AFU_ORTHOLOGUE AFUA_6G07600)-RELATED"/>
    <property type="match status" value="1"/>
</dbReference>
<dbReference type="RefSeq" id="WP_377494184.1">
    <property type="nucleotide sequence ID" value="NZ_JBHMDO010000022.1"/>
</dbReference>
<comment type="caution">
    <text evidence="2">The sequence shown here is derived from an EMBL/GenBank/DDBJ whole genome shotgun (WGS) entry which is preliminary data.</text>
</comment>
<dbReference type="EMBL" id="JBHMDO010000022">
    <property type="protein sequence ID" value="MFB9326668.1"/>
    <property type="molecule type" value="Genomic_DNA"/>
</dbReference>
<dbReference type="InterPro" id="IPR012349">
    <property type="entry name" value="Split_barrel_FMN-bd"/>
</dbReference>
<evidence type="ECO:0000259" key="1">
    <source>
        <dbReference type="Pfam" id="PF01243"/>
    </source>
</evidence>